<evidence type="ECO:0008006" key="6">
    <source>
        <dbReference type="Google" id="ProtNLM"/>
    </source>
</evidence>
<keyword evidence="3" id="KW-0812">Transmembrane</keyword>
<dbReference type="Proteomes" id="UP001194696">
    <property type="component" value="Unassembled WGS sequence"/>
</dbReference>
<keyword evidence="5" id="KW-1185">Reference proteome</keyword>
<feature type="region of interest" description="Disordered" evidence="2">
    <location>
        <begin position="225"/>
        <end position="321"/>
    </location>
</feature>
<feature type="region of interest" description="Disordered" evidence="2">
    <location>
        <begin position="93"/>
        <end position="120"/>
    </location>
</feature>
<dbReference type="SUPFAM" id="SSF117281">
    <property type="entry name" value="Kelch motif"/>
    <property type="match status" value="1"/>
</dbReference>
<dbReference type="InterPro" id="IPR015915">
    <property type="entry name" value="Kelch-typ_b-propeller"/>
</dbReference>
<evidence type="ECO:0000313" key="5">
    <source>
        <dbReference type="Proteomes" id="UP001194696"/>
    </source>
</evidence>
<dbReference type="Gene3D" id="2.120.10.80">
    <property type="entry name" value="Kelch-type beta propeller"/>
    <property type="match status" value="1"/>
</dbReference>
<feature type="coiled-coil region" evidence="1">
    <location>
        <begin position="340"/>
        <end position="371"/>
    </location>
</feature>
<dbReference type="EMBL" id="JAAAIM010000167">
    <property type="protein sequence ID" value="KAG0293157.1"/>
    <property type="molecule type" value="Genomic_DNA"/>
</dbReference>
<feature type="compositionally biased region" description="Polar residues" evidence="2">
    <location>
        <begin position="165"/>
        <end position="174"/>
    </location>
</feature>
<sequence>MVPAYNGARMVVFGGCDINQVSKSTIFFLDVQTMQWSEGTPAASQNARCNMACTVRGDYFIAWGGNINGTEVADGKPLIYNIKDNKWVEQFLPTSSTTTGPNPANPVSPTSPPTSGPNGAAIGGGVAGGAVILGLLMFFFYRRHKQVNVKNGSESSETPLDAFSSAHTANSSTRPDIEYPPYPPNQPWSSLPPALRPRPIGQQQQPEYVGMESIIQAEPLASANYTNHPNSLSRNPQGQALSVGDTGIDGKEPFAYGDNDFNSKDDYRNSALLGPRNPQETKKSNDPQYRPQNPTEASYNFAGYPQRFNDPQGDGTNASIIRSGGGGVDGLDLRQQIAFIQAQNQDIERMRMEQQELLRKLQDQLDEQGKST</sequence>
<keyword evidence="3" id="KW-0472">Membrane</keyword>
<proteinExistence type="predicted"/>
<evidence type="ECO:0000256" key="1">
    <source>
        <dbReference type="SAM" id="Coils"/>
    </source>
</evidence>
<accession>A0ABQ7K8V1</accession>
<feature type="compositionally biased region" description="Polar residues" evidence="2">
    <location>
        <begin position="225"/>
        <end position="240"/>
    </location>
</feature>
<feature type="compositionally biased region" description="Pro residues" evidence="2">
    <location>
        <begin position="103"/>
        <end position="115"/>
    </location>
</feature>
<feature type="compositionally biased region" description="Polar residues" evidence="2">
    <location>
        <begin position="286"/>
        <end position="298"/>
    </location>
</feature>
<gene>
    <name evidence="4" type="ORF">BGZ96_003214</name>
</gene>
<reference evidence="4 5" key="1">
    <citation type="journal article" date="2020" name="Fungal Divers.">
        <title>Resolving the Mortierellaceae phylogeny through synthesis of multi-gene phylogenetics and phylogenomics.</title>
        <authorList>
            <person name="Vandepol N."/>
            <person name="Liber J."/>
            <person name="Desiro A."/>
            <person name="Na H."/>
            <person name="Kennedy M."/>
            <person name="Barry K."/>
            <person name="Grigoriev I.V."/>
            <person name="Miller A.N."/>
            <person name="O'Donnell K."/>
            <person name="Stajich J.E."/>
            <person name="Bonito G."/>
        </authorList>
    </citation>
    <scope>NUCLEOTIDE SEQUENCE [LARGE SCALE GENOMIC DNA]</scope>
    <source>
        <strain evidence="4 5">AD045</strain>
    </source>
</reference>
<keyword evidence="3" id="KW-1133">Transmembrane helix</keyword>
<comment type="caution">
    <text evidence="4">The sequence shown here is derived from an EMBL/GenBank/DDBJ whole genome shotgun (WGS) entry which is preliminary data.</text>
</comment>
<feature type="transmembrane region" description="Helical" evidence="3">
    <location>
        <begin position="120"/>
        <end position="141"/>
    </location>
</feature>
<evidence type="ECO:0000256" key="2">
    <source>
        <dbReference type="SAM" id="MobiDB-lite"/>
    </source>
</evidence>
<evidence type="ECO:0000256" key="3">
    <source>
        <dbReference type="SAM" id="Phobius"/>
    </source>
</evidence>
<keyword evidence="1" id="KW-0175">Coiled coil</keyword>
<name>A0ABQ7K8V1_9FUNG</name>
<evidence type="ECO:0000313" key="4">
    <source>
        <dbReference type="EMBL" id="KAG0293157.1"/>
    </source>
</evidence>
<protein>
    <recommendedName>
        <fullName evidence="6">Galactose oxidase</fullName>
    </recommendedName>
</protein>
<organism evidence="4 5">
    <name type="scientific">Linnemannia gamsii</name>
    <dbReference type="NCBI Taxonomy" id="64522"/>
    <lineage>
        <taxon>Eukaryota</taxon>
        <taxon>Fungi</taxon>
        <taxon>Fungi incertae sedis</taxon>
        <taxon>Mucoromycota</taxon>
        <taxon>Mortierellomycotina</taxon>
        <taxon>Mortierellomycetes</taxon>
        <taxon>Mortierellales</taxon>
        <taxon>Mortierellaceae</taxon>
        <taxon>Linnemannia</taxon>
    </lineage>
</organism>
<feature type="region of interest" description="Disordered" evidence="2">
    <location>
        <begin position="150"/>
        <end position="204"/>
    </location>
</feature>